<dbReference type="PANTHER" id="PTHR47510">
    <property type="entry name" value="REVERSE TRANSCRIPTASE DOMAIN-CONTAINING PROTEIN"/>
    <property type="match status" value="1"/>
</dbReference>
<dbReference type="Proteomes" id="UP001153954">
    <property type="component" value="Unassembled WGS sequence"/>
</dbReference>
<reference evidence="2" key="1">
    <citation type="submission" date="2022-03" db="EMBL/GenBank/DDBJ databases">
        <authorList>
            <person name="Tunstrom K."/>
        </authorList>
    </citation>
    <scope>NUCLEOTIDE SEQUENCE</scope>
</reference>
<organism evidence="2 3">
    <name type="scientific">Euphydryas editha</name>
    <name type="common">Edith's checkerspot</name>
    <dbReference type="NCBI Taxonomy" id="104508"/>
    <lineage>
        <taxon>Eukaryota</taxon>
        <taxon>Metazoa</taxon>
        <taxon>Ecdysozoa</taxon>
        <taxon>Arthropoda</taxon>
        <taxon>Hexapoda</taxon>
        <taxon>Insecta</taxon>
        <taxon>Pterygota</taxon>
        <taxon>Neoptera</taxon>
        <taxon>Endopterygota</taxon>
        <taxon>Lepidoptera</taxon>
        <taxon>Glossata</taxon>
        <taxon>Ditrysia</taxon>
        <taxon>Papilionoidea</taxon>
        <taxon>Nymphalidae</taxon>
        <taxon>Nymphalinae</taxon>
        <taxon>Euphydryas</taxon>
    </lineage>
</organism>
<dbReference type="SUPFAM" id="SSF56672">
    <property type="entry name" value="DNA/RNA polymerases"/>
    <property type="match status" value="1"/>
</dbReference>
<dbReference type="AlphaFoldDB" id="A0AAU9TH02"/>
<proteinExistence type="predicted"/>
<dbReference type="GO" id="GO:0071897">
    <property type="term" value="P:DNA biosynthetic process"/>
    <property type="evidence" value="ECO:0007669"/>
    <property type="project" value="UniProtKB-ARBA"/>
</dbReference>
<dbReference type="InterPro" id="IPR000477">
    <property type="entry name" value="RT_dom"/>
</dbReference>
<gene>
    <name evidence="2" type="ORF">EEDITHA_LOCUS1231</name>
</gene>
<evidence type="ECO:0000313" key="2">
    <source>
        <dbReference type="EMBL" id="CAH2084684.1"/>
    </source>
</evidence>
<evidence type="ECO:0000259" key="1">
    <source>
        <dbReference type="PROSITE" id="PS50878"/>
    </source>
</evidence>
<dbReference type="EMBL" id="CAKOGL010000003">
    <property type="protein sequence ID" value="CAH2084684.1"/>
    <property type="molecule type" value="Genomic_DNA"/>
</dbReference>
<dbReference type="CDD" id="cd01650">
    <property type="entry name" value="RT_nLTR_like"/>
    <property type="match status" value="1"/>
</dbReference>
<comment type="caution">
    <text evidence="2">The sequence shown here is derived from an EMBL/GenBank/DDBJ whole genome shotgun (WGS) entry which is preliminary data.</text>
</comment>
<name>A0AAU9TH02_EUPED</name>
<feature type="domain" description="Reverse transcriptase" evidence="1">
    <location>
        <begin position="508"/>
        <end position="773"/>
    </location>
</feature>
<dbReference type="InterPro" id="IPR005135">
    <property type="entry name" value="Endo/exonuclease/phosphatase"/>
</dbReference>
<dbReference type="InterPro" id="IPR036691">
    <property type="entry name" value="Endo/exonu/phosph_ase_sf"/>
</dbReference>
<dbReference type="Pfam" id="PF00078">
    <property type="entry name" value="RVT_1"/>
    <property type="match status" value="1"/>
</dbReference>
<dbReference type="Pfam" id="PF03372">
    <property type="entry name" value="Exo_endo_phos"/>
    <property type="match status" value="1"/>
</dbReference>
<dbReference type="SUPFAM" id="SSF56219">
    <property type="entry name" value="DNase I-like"/>
    <property type="match status" value="1"/>
</dbReference>
<accession>A0AAU9TH02</accession>
<keyword evidence="3" id="KW-1185">Reference proteome</keyword>
<protein>
    <recommendedName>
        <fullName evidence="1">Reverse transcriptase domain-containing protein</fullName>
    </recommendedName>
</protein>
<dbReference type="PANTHER" id="PTHR47510:SF3">
    <property type="entry name" value="ENDO_EXONUCLEASE_PHOSPHATASE DOMAIN-CONTAINING PROTEIN"/>
    <property type="match status" value="1"/>
</dbReference>
<sequence>MDKYVLSVFYQNCRGLKTKLNTIYMNILSHNYDIIILTETWLNCNIFDNELIHARYSVFRCDRDREACGRRDGGGVLVAVRIGLGARSFIPVSRTYTCAPGPYIKSSSPLVDSLLVELQTQNYYCIISAAYIPPNMPPYIYKQHLDNLQAIFQYGTMDKFIIVGDYNLPNMEWQDTGKYLKPVFSNDYNSSCMYLYNFINSFTTYQLNIFKNHNNHILDLFITNISECESSIAPVPLVPPDGNHPPFYVLVPTTINFRSITSKPRIEYNFHKVNFEIISEALEEIDWDLTFHGKNTEHATSAFYEVIYNIIKNNVPTKIVKSSKYPIWFNSALIHIYKNKNKAWIKWKTYKNKSDYETFSLYRNRFKYISMSSYKHYMKVVEESISKNINYFWKYIYNKQNNISPSTFFYNGITVNNPDAITHLYSHHFKSVFGPCTVPCDFDIDNIPESNLNSDLNLKELYISETDIMTALRALDVSKGSGLDNLPPILLRSCATALCRPLHHLFNLSLREGIFPTIWKSARITPVFKGGDKSNIENYRPISILSALSKLFEKLVYNAIYPLMHNVIIPEQHGFVNRRSTNTNLLVYTTYLFKSMDENKQTDCVYTDFRKAFDRVDHKILLEKLAFNGIRGNLWRWFKSYVTNRTQKVAFNGYESEFVPITSGVPQGSIIGPLLFLLFINDIKDCFKFCNILLYADDLKIYHTIDNFNDHQKFQADLDTFSIYCTDNKLELSLNKCKHITFTKKKHISHFQYKLCNVQLESVKSVRDLGIVLDCKLHLDLHIKIISYQE</sequence>
<dbReference type="InterPro" id="IPR043502">
    <property type="entry name" value="DNA/RNA_pol_sf"/>
</dbReference>
<dbReference type="GO" id="GO:0003824">
    <property type="term" value="F:catalytic activity"/>
    <property type="evidence" value="ECO:0007669"/>
    <property type="project" value="InterPro"/>
</dbReference>
<evidence type="ECO:0000313" key="3">
    <source>
        <dbReference type="Proteomes" id="UP001153954"/>
    </source>
</evidence>
<dbReference type="Gene3D" id="3.60.10.10">
    <property type="entry name" value="Endonuclease/exonuclease/phosphatase"/>
    <property type="match status" value="1"/>
</dbReference>
<dbReference type="PROSITE" id="PS50878">
    <property type="entry name" value="RT_POL"/>
    <property type="match status" value="1"/>
</dbReference>